<feature type="transmembrane region" description="Helical" evidence="1">
    <location>
        <begin position="192"/>
        <end position="212"/>
    </location>
</feature>
<dbReference type="RefSeq" id="XP_001008155.2">
    <property type="nucleotide sequence ID" value="XM_001008155.2"/>
</dbReference>
<keyword evidence="1" id="KW-0472">Membrane</keyword>
<feature type="transmembrane region" description="Helical" evidence="1">
    <location>
        <begin position="80"/>
        <end position="102"/>
    </location>
</feature>
<keyword evidence="3" id="KW-1185">Reference proteome</keyword>
<dbReference type="HOGENOM" id="CLU_759701_0_0_1"/>
<name>Q22S62_TETTS</name>
<gene>
    <name evidence="2" type="ORF">TTHERM_00008720</name>
</gene>
<evidence type="ECO:0000313" key="2">
    <source>
        <dbReference type="EMBL" id="EAR87910.2"/>
    </source>
</evidence>
<feature type="transmembrane region" description="Helical" evidence="1">
    <location>
        <begin position="325"/>
        <end position="344"/>
    </location>
</feature>
<feature type="transmembrane region" description="Helical" evidence="1">
    <location>
        <begin position="108"/>
        <end position="128"/>
    </location>
</feature>
<dbReference type="GeneID" id="7831386"/>
<protein>
    <submittedName>
        <fullName evidence="2">Transmembrane protein, putative</fullName>
    </submittedName>
</protein>
<dbReference type="InParanoid" id="Q22S62"/>
<proteinExistence type="predicted"/>
<accession>Q22S62</accession>
<organism evidence="2 3">
    <name type="scientific">Tetrahymena thermophila (strain SB210)</name>
    <dbReference type="NCBI Taxonomy" id="312017"/>
    <lineage>
        <taxon>Eukaryota</taxon>
        <taxon>Sar</taxon>
        <taxon>Alveolata</taxon>
        <taxon>Ciliophora</taxon>
        <taxon>Intramacronucleata</taxon>
        <taxon>Oligohymenophorea</taxon>
        <taxon>Hymenostomatida</taxon>
        <taxon>Tetrahymenina</taxon>
        <taxon>Tetrahymenidae</taxon>
        <taxon>Tetrahymena</taxon>
    </lineage>
</organism>
<keyword evidence="1 2" id="KW-0812">Transmembrane</keyword>
<keyword evidence="1" id="KW-1133">Transmembrane helix</keyword>
<feature type="transmembrane region" description="Helical" evidence="1">
    <location>
        <begin position="167"/>
        <end position="186"/>
    </location>
</feature>
<evidence type="ECO:0000313" key="3">
    <source>
        <dbReference type="Proteomes" id="UP000009168"/>
    </source>
</evidence>
<dbReference type="Proteomes" id="UP000009168">
    <property type="component" value="Unassembled WGS sequence"/>
</dbReference>
<feature type="transmembrane region" description="Helical" evidence="1">
    <location>
        <begin position="356"/>
        <end position="380"/>
    </location>
</feature>
<evidence type="ECO:0000256" key="1">
    <source>
        <dbReference type="SAM" id="Phobius"/>
    </source>
</evidence>
<dbReference type="AlphaFoldDB" id="Q22S62"/>
<sequence>MAYWIIYRLDIKQYSVNKEQIQFDLYSRSYLWEQNNHLILIIILQVQIVNNQPKRYQSQMQQGDQIIIEWKHYELKTFRILLTSVFLVYRIFTLFALCKLFLDEYYKTFALLVISQILQLSVTSNIVYSSFLNKINAQAIFWEIFYWIPRDREHQLDLLKSQPFGQIIKVLIPLVENLAFLSIIVFNYKNQSIVYLIAQMMSSFLFCFLIEIDNYKQKSFFQTVLSCGFKFVMMNVYFGYFLICHRSNWIYFYDITILVVSFGIICSNHFSHILLKFGYKHDRLDSRLVQLVQTGLIVHNFGFYSEFKVGSKDEKEQQMSDQTNILCGMQVFQLCIFILFDNLVNERVENDIFRTILHIYLILIIYYLAKVFSWFINYIYYGPFRRAIQIDCLDIINMSLKQIERNYFRFNSLQVSATIYIKNFLPQQFERLFSYLLKQDINLNIFLEGNLKLNYFLTKKIEGVIKLRLMNNEFTIQVVNQIIQNKHYKFMYSLQVNSHNQDLILQNFVKNYQIIPNILLKESQLNNSILFIATEVAKIIVYNKLIQEEMSLNPRQIYYDLFDF</sequence>
<reference evidence="3" key="1">
    <citation type="journal article" date="2006" name="PLoS Biol.">
        <title>Macronuclear genome sequence of the ciliate Tetrahymena thermophila, a model eukaryote.</title>
        <authorList>
            <person name="Eisen J.A."/>
            <person name="Coyne R.S."/>
            <person name="Wu M."/>
            <person name="Wu D."/>
            <person name="Thiagarajan M."/>
            <person name="Wortman J.R."/>
            <person name="Badger J.H."/>
            <person name="Ren Q."/>
            <person name="Amedeo P."/>
            <person name="Jones K.M."/>
            <person name="Tallon L.J."/>
            <person name="Delcher A.L."/>
            <person name="Salzberg S.L."/>
            <person name="Silva J.C."/>
            <person name="Haas B.J."/>
            <person name="Majoros W.H."/>
            <person name="Farzad M."/>
            <person name="Carlton J.M."/>
            <person name="Smith R.K. Jr."/>
            <person name="Garg J."/>
            <person name="Pearlman R.E."/>
            <person name="Karrer K.M."/>
            <person name="Sun L."/>
            <person name="Manning G."/>
            <person name="Elde N.C."/>
            <person name="Turkewitz A.P."/>
            <person name="Asai D.J."/>
            <person name="Wilkes D.E."/>
            <person name="Wang Y."/>
            <person name="Cai H."/>
            <person name="Collins K."/>
            <person name="Stewart B.A."/>
            <person name="Lee S.R."/>
            <person name="Wilamowska K."/>
            <person name="Weinberg Z."/>
            <person name="Ruzzo W.L."/>
            <person name="Wloga D."/>
            <person name="Gaertig J."/>
            <person name="Frankel J."/>
            <person name="Tsao C.-C."/>
            <person name="Gorovsky M.A."/>
            <person name="Keeling P.J."/>
            <person name="Waller R.F."/>
            <person name="Patron N.J."/>
            <person name="Cherry J.M."/>
            <person name="Stover N.A."/>
            <person name="Krieger C.J."/>
            <person name="del Toro C."/>
            <person name="Ryder H.F."/>
            <person name="Williamson S.C."/>
            <person name="Barbeau R.A."/>
            <person name="Hamilton E.P."/>
            <person name="Orias E."/>
        </authorList>
    </citation>
    <scope>NUCLEOTIDE SEQUENCE [LARGE SCALE GENOMIC DNA]</scope>
    <source>
        <strain evidence="3">SB210</strain>
    </source>
</reference>
<feature type="transmembrane region" description="Helical" evidence="1">
    <location>
        <begin position="224"/>
        <end position="243"/>
    </location>
</feature>
<feature type="transmembrane region" description="Helical" evidence="1">
    <location>
        <begin position="249"/>
        <end position="270"/>
    </location>
</feature>
<dbReference type="KEGG" id="tet:TTHERM_00008720"/>
<dbReference type="EMBL" id="GG662845">
    <property type="protein sequence ID" value="EAR87910.2"/>
    <property type="molecule type" value="Genomic_DNA"/>
</dbReference>